<feature type="signal peptide" evidence="1">
    <location>
        <begin position="1"/>
        <end position="24"/>
    </location>
</feature>
<dbReference type="AlphaFoldDB" id="A0A7W0CPF1"/>
<reference evidence="2 3" key="1">
    <citation type="submission" date="2020-07" db="EMBL/GenBank/DDBJ databases">
        <title>Genomic Encyclopedia of Type Strains, Phase IV (KMG-IV): sequencing the most valuable type-strain genomes for metagenomic binning, comparative biology and taxonomic classification.</title>
        <authorList>
            <person name="Goeker M."/>
        </authorList>
    </citation>
    <scope>NUCLEOTIDE SEQUENCE [LARGE SCALE GENOMIC DNA]</scope>
    <source>
        <strain evidence="2 3">DSM 45533</strain>
    </source>
</reference>
<dbReference type="EMBL" id="JACDUR010000006">
    <property type="protein sequence ID" value="MBA2894665.1"/>
    <property type="molecule type" value="Genomic_DNA"/>
</dbReference>
<keyword evidence="3" id="KW-1185">Reference proteome</keyword>
<accession>A0A7W0CPF1</accession>
<evidence type="ECO:0000313" key="3">
    <source>
        <dbReference type="Proteomes" id="UP000530928"/>
    </source>
</evidence>
<comment type="caution">
    <text evidence="2">The sequence shown here is derived from an EMBL/GenBank/DDBJ whole genome shotgun (WGS) entry which is preliminary data.</text>
</comment>
<dbReference type="Proteomes" id="UP000530928">
    <property type="component" value="Unassembled WGS sequence"/>
</dbReference>
<keyword evidence="1" id="KW-0732">Signal</keyword>
<evidence type="ECO:0008006" key="4">
    <source>
        <dbReference type="Google" id="ProtNLM"/>
    </source>
</evidence>
<name>A0A7W0CPF1_9ACTN</name>
<evidence type="ECO:0000313" key="2">
    <source>
        <dbReference type="EMBL" id="MBA2894665.1"/>
    </source>
</evidence>
<evidence type="ECO:0000256" key="1">
    <source>
        <dbReference type="SAM" id="SignalP"/>
    </source>
</evidence>
<protein>
    <recommendedName>
        <fullName evidence="4">Exo-alpha-sialidase</fullName>
    </recommendedName>
</protein>
<feature type="chain" id="PRO_5031046573" description="Exo-alpha-sialidase" evidence="1">
    <location>
        <begin position="25"/>
        <end position="355"/>
    </location>
</feature>
<sequence>MARALLLTLLLLAALAAPAVPASAQAPGWRHSYADPTPDGRFTDIVTTGPKDGWAVGTAGEKLLLARFDGVKWVQQTAPSTAAPAGSAPRLAASGPANVWLITTQVHRFDGKAWRRVGALPALDEVLDAETRGAADLWIADGDDTLARWNGSTWSTVKLPARARTLSRSGQALWAAGYRTSGPGVGKDMEAQPAAMLLKGTTWTLTPTPTYRFAIPAPEAEALIHHIAGAWAVGEHTFNHGEVEPEPTATSILLRWDGKRWSKVKIPAREKYCCPRVADAGPGRIIYATSGYGLRQSWFVRPGAAPVALTPLPALAGAPGKQFTSIEAMAAGGWAAGQLSASGGWRRAVIVRATG</sequence>
<proteinExistence type="predicted"/>
<dbReference type="RefSeq" id="WP_181613411.1">
    <property type="nucleotide sequence ID" value="NZ_BAABAM010000004.1"/>
</dbReference>
<organism evidence="2 3">
    <name type="scientific">Nonomuraea soli</name>
    <dbReference type="NCBI Taxonomy" id="1032476"/>
    <lineage>
        <taxon>Bacteria</taxon>
        <taxon>Bacillati</taxon>
        <taxon>Actinomycetota</taxon>
        <taxon>Actinomycetes</taxon>
        <taxon>Streptosporangiales</taxon>
        <taxon>Streptosporangiaceae</taxon>
        <taxon>Nonomuraea</taxon>
    </lineage>
</organism>
<gene>
    <name evidence="2" type="ORF">HNR30_006037</name>
</gene>